<feature type="transmembrane region" description="Helical" evidence="1">
    <location>
        <begin position="6"/>
        <end position="31"/>
    </location>
</feature>
<name>A0A8H4W6R4_9HELO</name>
<sequence length="372" mass="42096">MISETSLALAITLPLLLCVCILLSIFAFLFLRFRRHRTQQQQAFEQELNQANDKIATVERQLAKYPKVWGGPGVHNTDLADSDSNLLSSYCDLASSINIYLGKWIVYGSSSPTIKDSVARIEALLFPEPPPIEFITQGKDTSLFPNPHNYTPEEICTLLENSRTRKPMFHYILFSILLKSISVEGNPRQSLLPLQPVDIYALDKLRDLIRGVECMFLSLLPYTLLSFEMWANKFLGSVFSKVPVYISRFAIRNAERPSPDYYKKTPYLELFNSLFEPYFRTQSAPDKLQRAADMDGFLDAAIQHGLRALGVGFDKIEYRWGARRDGFMAEIPQLHGLYHSPTEPVQAIQVCDGQSSNLVGLDTGHHLATLRA</sequence>
<organism evidence="2 3">
    <name type="scientific">Cudoniella acicularis</name>
    <dbReference type="NCBI Taxonomy" id="354080"/>
    <lineage>
        <taxon>Eukaryota</taxon>
        <taxon>Fungi</taxon>
        <taxon>Dikarya</taxon>
        <taxon>Ascomycota</taxon>
        <taxon>Pezizomycotina</taxon>
        <taxon>Leotiomycetes</taxon>
        <taxon>Helotiales</taxon>
        <taxon>Tricladiaceae</taxon>
        <taxon>Cudoniella</taxon>
    </lineage>
</organism>
<protein>
    <submittedName>
        <fullName evidence="2">Uncharacterized protein</fullName>
    </submittedName>
</protein>
<proteinExistence type="predicted"/>
<gene>
    <name evidence="2" type="ORF">G7Y89_g2159</name>
</gene>
<evidence type="ECO:0000313" key="3">
    <source>
        <dbReference type="Proteomes" id="UP000566819"/>
    </source>
</evidence>
<evidence type="ECO:0000313" key="2">
    <source>
        <dbReference type="EMBL" id="KAF4635922.1"/>
    </source>
</evidence>
<comment type="caution">
    <text evidence="2">The sequence shown here is derived from an EMBL/GenBank/DDBJ whole genome shotgun (WGS) entry which is preliminary data.</text>
</comment>
<keyword evidence="1" id="KW-0812">Transmembrane</keyword>
<evidence type="ECO:0000256" key="1">
    <source>
        <dbReference type="SAM" id="Phobius"/>
    </source>
</evidence>
<accession>A0A8H4W6R4</accession>
<reference evidence="2 3" key="1">
    <citation type="submission" date="2020-03" db="EMBL/GenBank/DDBJ databases">
        <title>Draft Genome Sequence of Cudoniella acicularis.</title>
        <authorList>
            <person name="Buettner E."/>
            <person name="Kellner H."/>
        </authorList>
    </citation>
    <scope>NUCLEOTIDE SEQUENCE [LARGE SCALE GENOMIC DNA]</scope>
    <source>
        <strain evidence="2 3">DSM 108380</strain>
    </source>
</reference>
<dbReference type="Proteomes" id="UP000566819">
    <property type="component" value="Unassembled WGS sequence"/>
</dbReference>
<keyword evidence="3" id="KW-1185">Reference proteome</keyword>
<dbReference type="AlphaFoldDB" id="A0A8H4W6R4"/>
<keyword evidence="1" id="KW-0472">Membrane</keyword>
<dbReference type="OrthoDB" id="3545128at2759"/>
<dbReference type="EMBL" id="JAAMPI010000092">
    <property type="protein sequence ID" value="KAF4635922.1"/>
    <property type="molecule type" value="Genomic_DNA"/>
</dbReference>
<keyword evidence="1" id="KW-1133">Transmembrane helix</keyword>